<evidence type="ECO:0000313" key="3">
    <source>
        <dbReference type="EMBL" id="KAK2717019.1"/>
    </source>
</evidence>
<reference evidence="3" key="1">
    <citation type="submission" date="2023-07" db="EMBL/GenBank/DDBJ databases">
        <title>Chromosome-level genome assembly of Artemia franciscana.</title>
        <authorList>
            <person name="Jo E."/>
        </authorList>
    </citation>
    <scope>NUCLEOTIDE SEQUENCE</scope>
    <source>
        <tissue evidence="3">Whole body</tissue>
    </source>
</reference>
<evidence type="ECO:0000256" key="1">
    <source>
        <dbReference type="SAM" id="MobiDB-lite"/>
    </source>
</evidence>
<feature type="compositionally biased region" description="Polar residues" evidence="1">
    <location>
        <begin position="30"/>
        <end position="51"/>
    </location>
</feature>
<dbReference type="EMBL" id="JAVRJZ010000011">
    <property type="protein sequence ID" value="KAK2717019.1"/>
    <property type="molecule type" value="Genomic_DNA"/>
</dbReference>
<comment type="caution">
    <text evidence="3">The sequence shown here is derived from an EMBL/GenBank/DDBJ whole genome shotgun (WGS) entry which is preliminary data.</text>
</comment>
<dbReference type="AlphaFoldDB" id="A0AA88HVJ4"/>
<accession>A0AA88HVJ4</accession>
<keyword evidence="2" id="KW-1133">Transmembrane helix</keyword>
<name>A0AA88HVJ4_ARTSF</name>
<keyword evidence="2" id="KW-0472">Membrane</keyword>
<dbReference type="Proteomes" id="UP001187531">
    <property type="component" value="Unassembled WGS sequence"/>
</dbReference>
<organism evidence="3 4">
    <name type="scientific">Artemia franciscana</name>
    <name type="common">Brine shrimp</name>
    <name type="synonym">Artemia sanfranciscana</name>
    <dbReference type="NCBI Taxonomy" id="6661"/>
    <lineage>
        <taxon>Eukaryota</taxon>
        <taxon>Metazoa</taxon>
        <taxon>Ecdysozoa</taxon>
        <taxon>Arthropoda</taxon>
        <taxon>Crustacea</taxon>
        <taxon>Branchiopoda</taxon>
        <taxon>Anostraca</taxon>
        <taxon>Artemiidae</taxon>
        <taxon>Artemia</taxon>
    </lineage>
</organism>
<keyword evidence="2" id="KW-0812">Transmembrane</keyword>
<protein>
    <submittedName>
        <fullName evidence="3">Uncharacterized protein</fullName>
    </submittedName>
</protein>
<keyword evidence="4" id="KW-1185">Reference proteome</keyword>
<sequence length="276" mass="30930">MQAVQSALAVRRQRNRREEQRRAKARRLSGMSSDISGSHLSLRSPRGSIQSDRLQNVSNEDDFTSKAMGTVTMFHVGVVFILLGIMLIVSSLMPGYVTKDWEELLGTGCFLVFVGAVLTILNRIVSIKEEEELNSYVSNKLSRTRSDYRFSRDIEAQSLRPPRSPRNPMTVTNPMFEQNLSPVQPSLAASQQDLNGLEKIVEETETERTEDDLSSVDQTIDQASILTESQTVSAYDFNNFGTSDKREQFAATRSKSTAMARALFFSSIDEPLMSLK</sequence>
<evidence type="ECO:0000313" key="4">
    <source>
        <dbReference type="Proteomes" id="UP001187531"/>
    </source>
</evidence>
<feature type="transmembrane region" description="Helical" evidence="2">
    <location>
        <begin position="73"/>
        <end position="92"/>
    </location>
</feature>
<evidence type="ECO:0000256" key="2">
    <source>
        <dbReference type="SAM" id="Phobius"/>
    </source>
</evidence>
<gene>
    <name evidence="3" type="ORF">QYM36_007233</name>
</gene>
<proteinExistence type="predicted"/>
<feature type="transmembrane region" description="Helical" evidence="2">
    <location>
        <begin position="104"/>
        <end position="125"/>
    </location>
</feature>
<feature type="region of interest" description="Disordered" evidence="1">
    <location>
        <begin position="1"/>
        <end position="51"/>
    </location>
</feature>